<keyword evidence="6" id="KW-0812">Transmembrane</keyword>
<dbReference type="SUPFAM" id="SSF48264">
    <property type="entry name" value="Cytochrome P450"/>
    <property type="match status" value="1"/>
</dbReference>
<dbReference type="GO" id="GO:0020037">
    <property type="term" value="F:heme binding"/>
    <property type="evidence" value="ECO:0007669"/>
    <property type="project" value="InterPro"/>
</dbReference>
<evidence type="ECO:0000313" key="15">
    <source>
        <dbReference type="Proteomes" id="UP000567179"/>
    </source>
</evidence>
<dbReference type="PRINTS" id="PR00463">
    <property type="entry name" value="EP450I"/>
</dbReference>
<comment type="subcellular location">
    <subcellularLocation>
        <location evidence="2">Membrane</location>
    </subcellularLocation>
</comment>
<name>A0A8H5BQC6_9AGAR</name>
<keyword evidence="9" id="KW-0560">Oxidoreductase</keyword>
<dbReference type="InterPro" id="IPR036396">
    <property type="entry name" value="Cyt_P450_sf"/>
</dbReference>
<evidence type="ECO:0000256" key="12">
    <source>
        <dbReference type="ARBA" id="ARBA00023136"/>
    </source>
</evidence>
<dbReference type="OrthoDB" id="1470350at2759"/>
<keyword evidence="7 13" id="KW-0479">Metal-binding</keyword>
<proteinExistence type="inferred from homology"/>
<dbReference type="InterPro" id="IPR050121">
    <property type="entry name" value="Cytochrome_P450_monoxygenase"/>
</dbReference>
<comment type="pathway">
    <text evidence="3">Secondary metabolite biosynthesis; terpenoid biosynthesis.</text>
</comment>
<comment type="similarity">
    <text evidence="4">Belongs to the cytochrome P450 family.</text>
</comment>
<protein>
    <recommendedName>
        <fullName evidence="16">Cytochrome P450</fullName>
    </recommendedName>
</protein>
<evidence type="ECO:0000256" key="3">
    <source>
        <dbReference type="ARBA" id="ARBA00004721"/>
    </source>
</evidence>
<feature type="binding site" description="axial binding residue" evidence="13">
    <location>
        <position position="487"/>
    </location>
    <ligand>
        <name>heme</name>
        <dbReference type="ChEBI" id="CHEBI:30413"/>
    </ligand>
    <ligandPart>
        <name>Fe</name>
        <dbReference type="ChEBI" id="CHEBI:18248"/>
    </ligandPart>
</feature>
<evidence type="ECO:0000256" key="9">
    <source>
        <dbReference type="ARBA" id="ARBA00023002"/>
    </source>
</evidence>
<evidence type="ECO:0000313" key="14">
    <source>
        <dbReference type="EMBL" id="KAF5327121.1"/>
    </source>
</evidence>
<keyword evidence="5 13" id="KW-0349">Heme</keyword>
<dbReference type="GO" id="GO:0016020">
    <property type="term" value="C:membrane"/>
    <property type="evidence" value="ECO:0007669"/>
    <property type="project" value="UniProtKB-SubCell"/>
</dbReference>
<dbReference type="Proteomes" id="UP000567179">
    <property type="component" value="Unassembled WGS sequence"/>
</dbReference>
<keyword evidence="15" id="KW-1185">Reference proteome</keyword>
<dbReference type="AlphaFoldDB" id="A0A8H5BQC6"/>
<comment type="caution">
    <text evidence="14">The sequence shown here is derived from an EMBL/GenBank/DDBJ whole genome shotgun (WGS) entry which is preliminary data.</text>
</comment>
<dbReference type="InterPro" id="IPR001128">
    <property type="entry name" value="Cyt_P450"/>
</dbReference>
<keyword evidence="8" id="KW-1133">Transmembrane helix</keyword>
<evidence type="ECO:0000256" key="11">
    <source>
        <dbReference type="ARBA" id="ARBA00023033"/>
    </source>
</evidence>
<evidence type="ECO:0000256" key="2">
    <source>
        <dbReference type="ARBA" id="ARBA00004370"/>
    </source>
</evidence>
<dbReference type="EMBL" id="JAACJJ010000014">
    <property type="protein sequence ID" value="KAF5327121.1"/>
    <property type="molecule type" value="Genomic_DNA"/>
</dbReference>
<dbReference type="CDD" id="cd11069">
    <property type="entry name" value="CYP_FUM15-like"/>
    <property type="match status" value="1"/>
</dbReference>
<dbReference type="PRINTS" id="PR00385">
    <property type="entry name" value="P450"/>
</dbReference>
<organism evidence="14 15">
    <name type="scientific">Psilocybe cf. subviscida</name>
    <dbReference type="NCBI Taxonomy" id="2480587"/>
    <lineage>
        <taxon>Eukaryota</taxon>
        <taxon>Fungi</taxon>
        <taxon>Dikarya</taxon>
        <taxon>Basidiomycota</taxon>
        <taxon>Agaricomycotina</taxon>
        <taxon>Agaricomycetes</taxon>
        <taxon>Agaricomycetidae</taxon>
        <taxon>Agaricales</taxon>
        <taxon>Agaricineae</taxon>
        <taxon>Strophariaceae</taxon>
        <taxon>Psilocybe</taxon>
    </lineage>
</organism>
<keyword evidence="10 13" id="KW-0408">Iron</keyword>
<evidence type="ECO:0000256" key="8">
    <source>
        <dbReference type="ARBA" id="ARBA00022989"/>
    </source>
</evidence>
<keyword evidence="11" id="KW-0503">Monooxygenase</keyword>
<keyword evidence="12" id="KW-0472">Membrane</keyword>
<dbReference type="GO" id="GO:0004497">
    <property type="term" value="F:monooxygenase activity"/>
    <property type="evidence" value="ECO:0007669"/>
    <property type="project" value="UniProtKB-KW"/>
</dbReference>
<comment type="cofactor">
    <cofactor evidence="1 13">
        <name>heme</name>
        <dbReference type="ChEBI" id="CHEBI:30413"/>
    </cofactor>
</comment>
<evidence type="ECO:0000256" key="1">
    <source>
        <dbReference type="ARBA" id="ARBA00001971"/>
    </source>
</evidence>
<dbReference type="PANTHER" id="PTHR24305">
    <property type="entry name" value="CYTOCHROME P450"/>
    <property type="match status" value="1"/>
</dbReference>
<accession>A0A8H5BQC6</accession>
<evidence type="ECO:0000256" key="7">
    <source>
        <dbReference type="ARBA" id="ARBA00022723"/>
    </source>
</evidence>
<evidence type="ECO:0000256" key="4">
    <source>
        <dbReference type="ARBA" id="ARBA00010617"/>
    </source>
</evidence>
<dbReference type="PANTHER" id="PTHR24305:SF166">
    <property type="entry name" value="CYTOCHROME P450 12A4, MITOCHONDRIAL-RELATED"/>
    <property type="match status" value="1"/>
</dbReference>
<sequence>MFLFLLKAFLVYAVSWFIWRSIRKRFFPSVLENIPGPDPSSFLTGSMGEFMDKRGWKYHHDIAAKYGSVMRMKGLFGKDQLVVFDSKAMHHIFVKDQEIFEEHPYFISLNALAFGEGLLATLGAQHRKQRKMLNPVFSIAHMRNMVPIFYQVSHKMRQSIAKSLANGPREVEMVSWMTRTALELIGQSGLGFSFDSLTDKEPTHRYAKAVKNFVHASYKLRFAGPLLAPTLRKIGSAKFRRFVVDMFPWKGLHDLRDIIDVMDQTSKEIYAEKIQALEAGDEAISAKIGQGKDIMSILMRANMVASKDETMTENEVLGQMSSLIFAAMDTTSGALSRTLYLLSQHPDVQDRLRQEIIEAKEHNGGEDLSYDTLVSLPYLDAICRETLRVYPPVSQAQRMTTHDVMLPLSSPVKGLNGEYIHEIPVPKNTPVIVSLIAANRSQEIWGSDADEWKPERWLSPLPESVVNAHLPGIYSHLMTFIGGGRSCIGFKFSQLEMKVVLSLLIEVFKFSPPEGEIEWLMNGIASPVVKGLNDGNSMMPLLVESI</sequence>
<gene>
    <name evidence="14" type="ORF">D9619_004725</name>
</gene>
<evidence type="ECO:0000256" key="13">
    <source>
        <dbReference type="PIRSR" id="PIRSR602401-1"/>
    </source>
</evidence>
<dbReference type="Gene3D" id="1.10.630.10">
    <property type="entry name" value="Cytochrome P450"/>
    <property type="match status" value="1"/>
</dbReference>
<evidence type="ECO:0000256" key="6">
    <source>
        <dbReference type="ARBA" id="ARBA00022692"/>
    </source>
</evidence>
<dbReference type="GO" id="GO:0005506">
    <property type="term" value="F:iron ion binding"/>
    <property type="evidence" value="ECO:0007669"/>
    <property type="project" value="InterPro"/>
</dbReference>
<evidence type="ECO:0000256" key="10">
    <source>
        <dbReference type="ARBA" id="ARBA00023004"/>
    </source>
</evidence>
<dbReference type="Pfam" id="PF00067">
    <property type="entry name" value="p450"/>
    <property type="match status" value="1"/>
</dbReference>
<reference evidence="14 15" key="1">
    <citation type="journal article" date="2020" name="ISME J.">
        <title>Uncovering the hidden diversity of litter-decomposition mechanisms in mushroom-forming fungi.</title>
        <authorList>
            <person name="Floudas D."/>
            <person name="Bentzer J."/>
            <person name="Ahren D."/>
            <person name="Johansson T."/>
            <person name="Persson P."/>
            <person name="Tunlid A."/>
        </authorList>
    </citation>
    <scope>NUCLEOTIDE SEQUENCE [LARGE SCALE GENOMIC DNA]</scope>
    <source>
        <strain evidence="14 15">CBS 101986</strain>
    </source>
</reference>
<evidence type="ECO:0000256" key="5">
    <source>
        <dbReference type="ARBA" id="ARBA00022617"/>
    </source>
</evidence>
<evidence type="ECO:0008006" key="16">
    <source>
        <dbReference type="Google" id="ProtNLM"/>
    </source>
</evidence>
<dbReference type="GO" id="GO:0016705">
    <property type="term" value="F:oxidoreductase activity, acting on paired donors, with incorporation or reduction of molecular oxygen"/>
    <property type="evidence" value="ECO:0007669"/>
    <property type="project" value="InterPro"/>
</dbReference>
<dbReference type="InterPro" id="IPR002401">
    <property type="entry name" value="Cyt_P450_E_grp-I"/>
</dbReference>